<dbReference type="OrthoDB" id="9809616at2"/>
<protein>
    <recommendedName>
        <fullName evidence="9">Histidinol-phosphate aminotransferase</fullName>
        <ecNumber evidence="9">2.6.1.9</ecNumber>
    </recommendedName>
    <alternativeName>
        <fullName evidence="9">Imidazole acetol-phosphate transaminase</fullName>
    </alternativeName>
</protein>
<dbReference type="STRING" id="443610.VE25_14470"/>
<evidence type="ECO:0000259" key="10">
    <source>
        <dbReference type="Pfam" id="PF00155"/>
    </source>
</evidence>
<dbReference type="GO" id="GO:0004400">
    <property type="term" value="F:histidinol-phosphate transaminase activity"/>
    <property type="evidence" value="ECO:0007669"/>
    <property type="project" value="UniProtKB-UniRule"/>
</dbReference>
<dbReference type="Proteomes" id="UP000033632">
    <property type="component" value="Unassembled WGS sequence"/>
</dbReference>
<dbReference type="SUPFAM" id="SSF53383">
    <property type="entry name" value="PLP-dependent transferases"/>
    <property type="match status" value="1"/>
</dbReference>
<dbReference type="PATRIC" id="fig|443610.3.peg.1162"/>
<dbReference type="PANTHER" id="PTHR43643">
    <property type="entry name" value="HISTIDINOL-PHOSPHATE AMINOTRANSFERASE 2"/>
    <property type="match status" value="1"/>
</dbReference>
<evidence type="ECO:0000256" key="9">
    <source>
        <dbReference type="HAMAP-Rule" id="MF_01023"/>
    </source>
</evidence>
<keyword evidence="5 9" id="KW-0032">Aminotransferase</keyword>
<dbReference type="NCBIfam" id="TIGR01141">
    <property type="entry name" value="hisC"/>
    <property type="match status" value="1"/>
</dbReference>
<keyword evidence="6 9" id="KW-0808">Transferase</keyword>
<dbReference type="InterPro" id="IPR015424">
    <property type="entry name" value="PyrdxlP-dep_Trfase"/>
</dbReference>
<keyword evidence="9" id="KW-0368">Histidine biosynthesis</keyword>
<keyword evidence="12" id="KW-1185">Reference proteome</keyword>
<reference evidence="11 12" key="1">
    <citation type="submission" date="2015-03" db="EMBL/GenBank/DDBJ databases">
        <authorList>
            <person name="Hassan Y.I."/>
            <person name="Lepp D."/>
            <person name="Li X.-Z."/>
            <person name="Zhou T."/>
        </authorList>
    </citation>
    <scope>NUCLEOTIDE SEQUENCE [LARGE SCALE GENOMIC DNA]</scope>
    <source>
        <strain evidence="11 12">BD-c194</strain>
    </source>
</reference>
<keyword evidence="7 9" id="KW-0663">Pyridoxal phosphate</keyword>
<evidence type="ECO:0000256" key="6">
    <source>
        <dbReference type="ARBA" id="ARBA00022679"/>
    </source>
</evidence>
<dbReference type="PANTHER" id="PTHR43643:SF3">
    <property type="entry name" value="HISTIDINOL-PHOSPHATE AMINOTRANSFERASE"/>
    <property type="match status" value="1"/>
</dbReference>
<dbReference type="CDD" id="cd00609">
    <property type="entry name" value="AAT_like"/>
    <property type="match status" value="1"/>
</dbReference>
<dbReference type="EC" id="2.6.1.9" evidence="9"/>
<name>A0A0F5FSG7_9HYPH</name>
<organism evidence="11 12">
    <name type="scientific">Devosia geojensis</name>
    <dbReference type="NCBI Taxonomy" id="443610"/>
    <lineage>
        <taxon>Bacteria</taxon>
        <taxon>Pseudomonadati</taxon>
        <taxon>Pseudomonadota</taxon>
        <taxon>Alphaproteobacteria</taxon>
        <taxon>Hyphomicrobiales</taxon>
        <taxon>Devosiaceae</taxon>
        <taxon>Devosia</taxon>
    </lineage>
</organism>
<feature type="domain" description="Aminotransferase class I/classII large" evidence="10">
    <location>
        <begin position="28"/>
        <end position="354"/>
    </location>
</feature>
<comment type="pathway">
    <text evidence="2 9">Amino-acid biosynthesis; L-histidine biosynthesis; L-histidine from 5-phospho-alpha-D-ribose 1-diphosphate: step 7/9.</text>
</comment>
<evidence type="ECO:0000256" key="8">
    <source>
        <dbReference type="ARBA" id="ARBA00047481"/>
    </source>
</evidence>
<evidence type="ECO:0000256" key="2">
    <source>
        <dbReference type="ARBA" id="ARBA00005011"/>
    </source>
</evidence>
<dbReference type="UniPathway" id="UPA00031">
    <property type="reaction ID" value="UER00012"/>
</dbReference>
<proteinExistence type="inferred from homology"/>
<evidence type="ECO:0000313" key="12">
    <source>
        <dbReference type="Proteomes" id="UP000033632"/>
    </source>
</evidence>
<dbReference type="InterPro" id="IPR015422">
    <property type="entry name" value="PyrdxlP-dep_Trfase_small"/>
</dbReference>
<dbReference type="Gene3D" id="3.40.640.10">
    <property type="entry name" value="Type I PLP-dependent aspartate aminotransferase-like (Major domain)"/>
    <property type="match status" value="1"/>
</dbReference>
<dbReference type="AlphaFoldDB" id="A0A0F5FSG7"/>
<evidence type="ECO:0000256" key="7">
    <source>
        <dbReference type="ARBA" id="ARBA00022898"/>
    </source>
</evidence>
<gene>
    <name evidence="9" type="primary">hisC</name>
    <name evidence="11" type="ORF">VE25_14470</name>
</gene>
<accession>A0A0F5FSG7</accession>
<dbReference type="InterPro" id="IPR005861">
    <property type="entry name" value="HisP_aminotrans"/>
</dbReference>
<dbReference type="GO" id="GO:0000105">
    <property type="term" value="P:L-histidine biosynthetic process"/>
    <property type="evidence" value="ECO:0007669"/>
    <property type="project" value="UniProtKB-UniRule"/>
</dbReference>
<dbReference type="EMBL" id="JZEX01000124">
    <property type="protein sequence ID" value="KKB11102.1"/>
    <property type="molecule type" value="Genomic_DNA"/>
</dbReference>
<dbReference type="InterPro" id="IPR015421">
    <property type="entry name" value="PyrdxlP-dep_Trfase_major"/>
</dbReference>
<evidence type="ECO:0000313" key="11">
    <source>
        <dbReference type="EMBL" id="KKB11102.1"/>
    </source>
</evidence>
<comment type="subunit">
    <text evidence="4 9">Homodimer.</text>
</comment>
<feature type="modified residue" description="N6-(pyridoxal phosphate)lysine" evidence="9">
    <location>
        <position position="220"/>
    </location>
</feature>
<comment type="similarity">
    <text evidence="3 9">Belongs to the class-II pyridoxal-phosphate-dependent aminotransferase family. Histidinol-phosphate aminotransferase subfamily.</text>
</comment>
<dbReference type="Pfam" id="PF00155">
    <property type="entry name" value="Aminotran_1_2"/>
    <property type="match status" value="1"/>
</dbReference>
<dbReference type="HAMAP" id="MF_01023">
    <property type="entry name" value="HisC_aminotrans_2"/>
    <property type="match status" value="1"/>
</dbReference>
<dbReference type="RefSeq" id="WP_046109462.1">
    <property type="nucleotide sequence ID" value="NZ_JZEX01000124.1"/>
</dbReference>
<dbReference type="InterPro" id="IPR004839">
    <property type="entry name" value="Aminotransferase_I/II_large"/>
</dbReference>
<dbReference type="InterPro" id="IPR050106">
    <property type="entry name" value="HistidinolP_aminotransfase"/>
</dbReference>
<dbReference type="Gene3D" id="3.90.1150.10">
    <property type="entry name" value="Aspartate Aminotransferase, domain 1"/>
    <property type="match status" value="1"/>
</dbReference>
<evidence type="ECO:0000256" key="5">
    <source>
        <dbReference type="ARBA" id="ARBA00022576"/>
    </source>
</evidence>
<keyword evidence="9" id="KW-0028">Amino-acid biosynthesis</keyword>
<comment type="catalytic activity">
    <reaction evidence="8 9">
        <text>L-histidinol phosphate + 2-oxoglutarate = 3-(imidazol-4-yl)-2-oxopropyl phosphate + L-glutamate</text>
        <dbReference type="Rhea" id="RHEA:23744"/>
        <dbReference type="ChEBI" id="CHEBI:16810"/>
        <dbReference type="ChEBI" id="CHEBI:29985"/>
        <dbReference type="ChEBI" id="CHEBI:57766"/>
        <dbReference type="ChEBI" id="CHEBI:57980"/>
        <dbReference type="EC" id="2.6.1.9"/>
    </reaction>
</comment>
<sequence length="358" mass="38395">MPNRPTPQPGILDIAAYVPGKSGASGSKAIKLSANESPLGASPKAIEAFRQAAEHLEIYPEGSSRVLRTALGEVHGIDPDLIVASNGSGDLLHLIAQCYLGQGDEAVMNRYGFSLYPIVTTAAGARIVLVDETDFTADVDALLAAVSERTRIVWLANPNNPTGTYLSDAEVRRLHAGLRPDILLVIDSAYAEYVTAADYSVGQDLVDAAENVVMVRTFSKMGLAAARIGWMYAPEHVVDAVNRIRGPFNVNLPAQMAGAAAARDTEFTARLKAHNAQWREWLTGRLSGNRLRVVPSQANFVLVLFPSETEADAAFEALMAKGLIVRQIGVYGIPQGLRISIGTESAMRAVAEVLKDFQ</sequence>
<comment type="cofactor">
    <cofactor evidence="1 9">
        <name>pyridoxal 5'-phosphate</name>
        <dbReference type="ChEBI" id="CHEBI:597326"/>
    </cofactor>
</comment>
<evidence type="ECO:0000256" key="1">
    <source>
        <dbReference type="ARBA" id="ARBA00001933"/>
    </source>
</evidence>
<comment type="caution">
    <text evidence="11">The sequence shown here is derived from an EMBL/GenBank/DDBJ whole genome shotgun (WGS) entry which is preliminary data.</text>
</comment>
<dbReference type="GO" id="GO:0030170">
    <property type="term" value="F:pyridoxal phosphate binding"/>
    <property type="evidence" value="ECO:0007669"/>
    <property type="project" value="InterPro"/>
</dbReference>
<evidence type="ECO:0000256" key="3">
    <source>
        <dbReference type="ARBA" id="ARBA00007970"/>
    </source>
</evidence>
<evidence type="ECO:0000256" key="4">
    <source>
        <dbReference type="ARBA" id="ARBA00011738"/>
    </source>
</evidence>